<dbReference type="OrthoDB" id="548867at2759"/>
<proteinExistence type="predicted"/>
<reference evidence="3 4" key="1">
    <citation type="submission" date="2016-04" db="EMBL/GenBank/DDBJ databases">
        <title>The genome of Intoshia linei affirms orthonectids as highly simplified spiralians.</title>
        <authorList>
            <person name="Mikhailov K.V."/>
            <person name="Slusarev G.S."/>
            <person name="Nikitin M.A."/>
            <person name="Logacheva M.D."/>
            <person name="Penin A."/>
            <person name="Aleoshin V."/>
            <person name="Panchin Y.V."/>
        </authorList>
    </citation>
    <scope>NUCLEOTIDE SEQUENCE [LARGE SCALE GENOMIC DNA]</scope>
    <source>
        <strain evidence="3">Intl2013</strain>
        <tissue evidence="3">Whole animal</tissue>
    </source>
</reference>
<keyword evidence="2" id="KW-0067">ATP-binding</keyword>
<evidence type="ECO:0000256" key="1">
    <source>
        <dbReference type="ARBA" id="ARBA00022741"/>
    </source>
</evidence>
<dbReference type="PANTHER" id="PTHR12169:SF6">
    <property type="entry name" value="AFG1-LIKE ATPASE"/>
    <property type="match status" value="1"/>
</dbReference>
<sequence>MSNIPKLGQNNLIQTRRFITFIDVLYDNKNIFIFHSQREAKNIFEFENNSQDEKEMITLYGDLDQNVSSNHKSKDLLNATKYMFGGDEEKFSIVRTKSRLHEMMQESYYKQSMERIGFKF</sequence>
<name>A0A177B2W7_9BILA</name>
<keyword evidence="1" id="KW-0547">Nucleotide-binding</keyword>
<accession>A0A177B2W7</accession>
<dbReference type="InterPro" id="IPR005654">
    <property type="entry name" value="ATPase_AFG1-like"/>
</dbReference>
<dbReference type="GO" id="GO:0016887">
    <property type="term" value="F:ATP hydrolysis activity"/>
    <property type="evidence" value="ECO:0007669"/>
    <property type="project" value="InterPro"/>
</dbReference>
<protein>
    <submittedName>
        <fullName evidence="3">Uncharacterized protein</fullName>
    </submittedName>
</protein>
<dbReference type="AlphaFoldDB" id="A0A177B2W7"/>
<evidence type="ECO:0000313" key="3">
    <source>
        <dbReference type="EMBL" id="OAF67951.1"/>
    </source>
</evidence>
<dbReference type="Proteomes" id="UP000078046">
    <property type="component" value="Unassembled WGS sequence"/>
</dbReference>
<comment type="caution">
    <text evidence="3">The sequence shown here is derived from an EMBL/GenBank/DDBJ whole genome shotgun (WGS) entry which is preliminary data.</text>
</comment>
<keyword evidence="4" id="KW-1185">Reference proteome</keyword>
<evidence type="ECO:0000313" key="4">
    <source>
        <dbReference type="Proteomes" id="UP000078046"/>
    </source>
</evidence>
<gene>
    <name evidence="3" type="ORF">A3Q56_04328</name>
</gene>
<organism evidence="3 4">
    <name type="scientific">Intoshia linei</name>
    <dbReference type="NCBI Taxonomy" id="1819745"/>
    <lineage>
        <taxon>Eukaryota</taxon>
        <taxon>Metazoa</taxon>
        <taxon>Spiralia</taxon>
        <taxon>Lophotrochozoa</taxon>
        <taxon>Mesozoa</taxon>
        <taxon>Orthonectida</taxon>
        <taxon>Rhopaluridae</taxon>
        <taxon>Intoshia</taxon>
    </lineage>
</organism>
<dbReference type="EMBL" id="LWCA01000540">
    <property type="protein sequence ID" value="OAF67951.1"/>
    <property type="molecule type" value="Genomic_DNA"/>
</dbReference>
<dbReference type="GO" id="GO:0005524">
    <property type="term" value="F:ATP binding"/>
    <property type="evidence" value="ECO:0007669"/>
    <property type="project" value="UniProtKB-KW"/>
</dbReference>
<dbReference type="PANTHER" id="PTHR12169">
    <property type="entry name" value="ATPASE N2B"/>
    <property type="match status" value="1"/>
</dbReference>
<dbReference type="GO" id="GO:0005739">
    <property type="term" value="C:mitochondrion"/>
    <property type="evidence" value="ECO:0007669"/>
    <property type="project" value="TreeGrafter"/>
</dbReference>
<evidence type="ECO:0000256" key="2">
    <source>
        <dbReference type="ARBA" id="ARBA00022840"/>
    </source>
</evidence>